<accession>A0A2W2FDP4</accession>
<dbReference type="AlphaFoldDB" id="A0A2W2FDP4"/>
<evidence type="ECO:0000313" key="1">
    <source>
        <dbReference type="EMBL" id="PZG33621.1"/>
    </source>
</evidence>
<evidence type="ECO:0000313" key="2">
    <source>
        <dbReference type="Proteomes" id="UP000248544"/>
    </source>
</evidence>
<proteinExistence type="predicted"/>
<protein>
    <recommendedName>
        <fullName evidence="3">AAA+ ATPase domain-containing protein</fullName>
    </recommendedName>
</protein>
<organism evidence="1 2">
    <name type="scientific">Spongiactinospora gelatinilytica</name>
    <dbReference type="NCBI Taxonomy" id="2666298"/>
    <lineage>
        <taxon>Bacteria</taxon>
        <taxon>Bacillati</taxon>
        <taxon>Actinomycetota</taxon>
        <taxon>Actinomycetes</taxon>
        <taxon>Streptosporangiales</taxon>
        <taxon>Streptosporangiaceae</taxon>
        <taxon>Spongiactinospora</taxon>
    </lineage>
</organism>
<name>A0A2W2FDP4_9ACTN</name>
<dbReference type="Proteomes" id="UP000248544">
    <property type="component" value="Unassembled WGS sequence"/>
</dbReference>
<gene>
    <name evidence="1" type="ORF">C1I98_28620</name>
</gene>
<comment type="caution">
    <text evidence="1">The sequence shown here is derived from an EMBL/GenBank/DDBJ whole genome shotgun (WGS) entry which is preliminary data.</text>
</comment>
<keyword evidence="2" id="KW-1185">Reference proteome</keyword>
<dbReference type="EMBL" id="POUA01000293">
    <property type="protein sequence ID" value="PZG33621.1"/>
    <property type="molecule type" value="Genomic_DNA"/>
</dbReference>
<reference evidence="1 2" key="1">
    <citation type="submission" date="2018-01" db="EMBL/GenBank/DDBJ databases">
        <title>Draft genome sequence of Sphaerisporangium sp. 7K107.</title>
        <authorList>
            <person name="Sahin N."/>
            <person name="Saygin H."/>
            <person name="Ay H."/>
        </authorList>
    </citation>
    <scope>NUCLEOTIDE SEQUENCE [LARGE SCALE GENOMIC DNA]</scope>
    <source>
        <strain evidence="1 2">7K107</strain>
    </source>
</reference>
<dbReference type="SUPFAM" id="SSF52540">
    <property type="entry name" value="P-loop containing nucleoside triphosphate hydrolases"/>
    <property type="match status" value="1"/>
</dbReference>
<evidence type="ECO:0008006" key="3">
    <source>
        <dbReference type="Google" id="ProtNLM"/>
    </source>
</evidence>
<sequence length="332" mass="38196">MTREWCNPFHPTGEAGSAWDAPLRIWQMQVRKDLFVFLDDTHRQYVQFTEMLKERDRRPLRGHVVYVAGRAGAGKTSFIEHCVYHILRNPPQESDDRGELTDSTVRIVDLAGSPAPSDHSDAARAAFCQHVYNDTLEQVAGDDNGLWLSDDEWGELEGLTFKNGFFKLRSTLQKRAAVVVIILPPQMPLAWVKDFVAVAWPRVTFLIEGDDIVKPTFDSVVGTAQNRTTFFARVGLLQDGDVAKFVRSRRERTDLPHRFPEIPAPTLNYIIQNMSYMPEPVIRVFDNLFKILIDAAIEENVEKVDENFFHRVLYKRIMSWNHLVRTPRKDEA</sequence>
<dbReference type="InterPro" id="IPR027417">
    <property type="entry name" value="P-loop_NTPase"/>
</dbReference>